<feature type="region of interest" description="Disordered" evidence="1">
    <location>
        <begin position="59"/>
        <end position="185"/>
    </location>
</feature>
<organism evidence="2 3">
    <name type="scientific">Aquibium pacificus</name>
    <dbReference type="NCBI Taxonomy" id="3153579"/>
    <lineage>
        <taxon>Bacteria</taxon>
        <taxon>Pseudomonadati</taxon>
        <taxon>Pseudomonadota</taxon>
        <taxon>Alphaproteobacteria</taxon>
        <taxon>Hyphomicrobiales</taxon>
        <taxon>Phyllobacteriaceae</taxon>
        <taxon>Aquibium</taxon>
    </lineage>
</organism>
<feature type="compositionally biased region" description="Basic and acidic residues" evidence="1">
    <location>
        <begin position="132"/>
        <end position="169"/>
    </location>
</feature>
<dbReference type="Proteomes" id="UP001556692">
    <property type="component" value="Unassembled WGS sequence"/>
</dbReference>
<evidence type="ECO:0000313" key="2">
    <source>
        <dbReference type="EMBL" id="MEX0409322.1"/>
    </source>
</evidence>
<evidence type="ECO:0000256" key="1">
    <source>
        <dbReference type="SAM" id="MobiDB-lite"/>
    </source>
</evidence>
<reference evidence="2 3" key="1">
    <citation type="submission" date="2024-05" db="EMBL/GenBank/DDBJ databases">
        <authorList>
            <person name="Jiang F."/>
        </authorList>
    </citation>
    <scope>NUCLEOTIDE SEQUENCE [LARGE SCALE GENOMIC DNA]</scope>
    <source>
        <strain evidence="2 3">LZ166</strain>
    </source>
</reference>
<evidence type="ECO:0000313" key="3">
    <source>
        <dbReference type="Proteomes" id="UP001556692"/>
    </source>
</evidence>
<dbReference type="EMBL" id="JBDPGJ010000008">
    <property type="protein sequence ID" value="MEX0409322.1"/>
    <property type="molecule type" value="Genomic_DNA"/>
</dbReference>
<feature type="compositionally biased region" description="Low complexity" evidence="1">
    <location>
        <begin position="59"/>
        <end position="76"/>
    </location>
</feature>
<keyword evidence="3" id="KW-1185">Reference proteome</keyword>
<protein>
    <submittedName>
        <fullName evidence="2">Uncharacterized protein</fullName>
    </submittedName>
</protein>
<name>A0ABV3SRA1_9HYPH</name>
<comment type="caution">
    <text evidence="2">The sequence shown here is derived from an EMBL/GenBank/DDBJ whole genome shotgun (WGS) entry which is preliminary data.</text>
</comment>
<proteinExistence type="predicted"/>
<accession>A0ABV3SRA1</accession>
<gene>
    <name evidence="2" type="ORF">ABGN05_27135</name>
</gene>
<dbReference type="RefSeq" id="WP_367957173.1">
    <property type="nucleotide sequence ID" value="NZ_JBDPGJ010000008.1"/>
</dbReference>
<sequence length="185" mass="18814">MSLSRPRYRFCLPRSGRIVASGALLAGSILLPGCASVSIEEAVPAAALASNDPATAQPAALLPAPATPSSLADATSVEPAAGDPVAAEAVTEQPPPAATGSGLVGVGPSAPASTGQYPNLNIPRRSAAEQLARSETREAERDLKSAARGQGKDLERTTVEKKDMDDLRKLGATHGAKALKEIEGE</sequence>